<name>A0A166HAF0_DAUCS</name>
<evidence type="ECO:0000256" key="1">
    <source>
        <dbReference type="ARBA" id="ARBA00010768"/>
    </source>
</evidence>
<comment type="caution">
    <text evidence="4">The sequence shown here is derived from an EMBL/GenBank/DDBJ whole genome shotgun (WGS) entry which is preliminary data.</text>
</comment>
<dbReference type="InterPro" id="IPR036691">
    <property type="entry name" value="Endo/exonu/phosph_ase_sf"/>
</dbReference>
<accession>A0A166HAF0</accession>
<dbReference type="OMA" id="VACCHLA"/>
<organism evidence="4">
    <name type="scientific">Daucus carota subsp. sativus</name>
    <name type="common">Carrot</name>
    <dbReference type="NCBI Taxonomy" id="79200"/>
    <lineage>
        <taxon>Eukaryota</taxon>
        <taxon>Viridiplantae</taxon>
        <taxon>Streptophyta</taxon>
        <taxon>Embryophyta</taxon>
        <taxon>Tracheophyta</taxon>
        <taxon>Spermatophyta</taxon>
        <taxon>Magnoliopsida</taxon>
        <taxon>eudicotyledons</taxon>
        <taxon>Gunneridae</taxon>
        <taxon>Pentapetalae</taxon>
        <taxon>asterids</taxon>
        <taxon>campanulids</taxon>
        <taxon>Apiales</taxon>
        <taxon>Apiaceae</taxon>
        <taxon>Apioideae</taxon>
        <taxon>Scandiceae</taxon>
        <taxon>Daucinae</taxon>
        <taxon>Daucus</taxon>
        <taxon>Daucus sect. Daucus</taxon>
    </lineage>
</organism>
<reference evidence="4" key="1">
    <citation type="journal article" date="2016" name="Nat. Genet.">
        <title>A high-quality carrot genome assembly provides new insights into carotenoid accumulation and asterid genome evolution.</title>
        <authorList>
            <person name="Iorizzo M."/>
            <person name="Ellison S."/>
            <person name="Senalik D."/>
            <person name="Zeng P."/>
            <person name="Satapoomin P."/>
            <person name="Huang J."/>
            <person name="Bowman M."/>
            <person name="Iovene M."/>
            <person name="Sanseverino W."/>
            <person name="Cavagnaro P."/>
            <person name="Yildiz M."/>
            <person name="Macko-Podgorni A."/>
            <person name="Moranska E."/>
            <person name="Grzebelus E."/>
            <person name="Grzebelus D."/>
            <person name="Ashrafi H."/>
            <person name="Zheng Z."/>
            <person name="Cheng S."/>
            <person name="Spooner D."/>
            <person name="Van Deynze A."/>
            <person name="Simon P."/>
        </authorList>
    </citation>
    <scope>NUCLEOTIDE SEQUENCE [LARGE SCALE GENOMIC DNA]</scope>
    <source>
        <tissue evidence="4">Leaf</tissue>
    </source>
</reference>
<gene>
    <name evidence="4" type="ORF">DCAR_002661</name>
</gene>
<dbReference type="FunFam" id="3.60.10.10:FF:000053">
    <property type="entry name" value="Type IV inositol polyphosphate 5-phosphatase 9"/>
    <property type="match status" value="1"/>
</dbReference>
<evidence type="ECO:0000313" key="4">
    <source>
        <dbReference type="EMBL" id="KZN10005.1"/>
    </source>
</evidence>
<dbReference type="AlphaFoldDB" id="A0A166HAF0"/>
<dbReference type="GO" id="GO:0034485">
    <property type="term" value="F:phosphatidylinositol-3,4,5-trisphosphate 5-phosphatase activity"/>
    <property type="evidence" value="ECO:0007669"/>
    <property type="project" value="TreeGrafter"/>
</dbReference>
<dbReference type="InterPro" id="IPR000300">
    <property type="entry name" value="IPPc"/>
</dbReference>
<protein>
    <recommendedName>
        <fullName evidence="3">Inositol polyphosphate-related phosphatase domain-containing protein</fullName>
    </recommendedName>
</protein>
<keyword evidence="2" id="KW-0378">Hydrolase</keyword>
<dbReference type="OrthoDB" id="62798at2759"/>
<dbReference type="STRING" id="79200.A0A166HAF0"/>
<dbReference type="Pfam" id="PF22669">
    <property type="entry name" value="Exo_endo_phos2"/>
    <property type="match status" value="1"/>
</dbReference>
<dbReference type="GO" id="GO:0046856">
    <property type="term" value="P:phosphatidylinositol dephosphorylation"/>
    <property type="evidence" value="ECO:0007669"/>
    <property type="project" value="InterPro"/>
</dbReference>
<dbReference type="SMART" id="SM00128">
    <property type="entry name" value="IPPc"/>
    <property type="match status" value="1"/>
</dbReference>
<dbReference type="GO" id="GO:0004445">
    <property type="term" value="F:inositol-polyphosphate 5-phosphatase activity"/>
    <property type="evidence" value="ECO:0007669"/>
    <property type="project" value="InterPro"/>
</dbReference>
<dbReference type="Gene3D" id="3.60.10.10">
    <property type="entry name" value="Endonuclease/exonuclease/phosphatase"/>
    <property type="match status" value="1"/>
</dbReference>
<dbReference type="SUPFAM" id="SSF56219">
    <property type="entry name" value="DNase I-like"/>
    <property type="match status" value="1"/>
</dbReference>
<dbReference type="EMBL" id="LNRQ01000001">
    <property type="protein sequence ID" value="KZN10005.1"/>
    <property type="molecule type" value="Genomic_DNA"/>
</dbReference>
<sequence>MPRKLGEVMWPRLIASKILRKTLGSNNFVADFPSGLEDYSVELPSLDLESANNSNSIFTDYNKETNNYKVFTSTWNVGGVSPTDDLNMEDLLHTPNTTPCDIYVFGFQEVVPLRAANILGSEKSKICMKWNSLIRKSLNKSTRTSNGNNSIQSSGRQDFRCLISKQMVGILISVWVRADLHSFVRNPNVSCVGCGIMGCLGNKGAISVRFRLHETSFCFVCSHLASGGRQGDEKIRNSNVAEIFSRTSFPKGTALDLPRKITDHDRVILLGDLNYRISLPEHKIRALVDKEEWNMLLENDQLKQEIREGQAFEGWHEGTINFAPTYKYNPNSDTYYGSDHGKKGEKKRAPAWCDRIIWFGEGLKQHSYSRTESKLSDHRPVKAVFTSRVKVLQSVKGFRSFFLSERFDMIPNRLRMPLNHEF</sequence>
<evidence type="ECO:0000256" key="2">
    <source>
        <dbReference type="ARBA" id="ARBA00022801"/>
    </source>
</evidence>
<proteinExistence type="inferred from homology"/>
<dbReference type="InterPro" id="IPR045849">
    <property type="entry name" value="IP5P_plant"/>
</dbReference>
<feature type="domain" description="Inositol polyphosphate-related phosphatase" evidence="3">
    <location>
        <begin position="66"/>
        <end position="393"/>
    </location>
</feature>
<dbReference type="PANTHER" id="PTHR45666">
    <property type="entry name" value="TYPE IV INOSITOL POLYPHOSPHATE 5-PHOSPHATASE 9"/>
    <property type="match status" value="1"/>
</dbReference>
<dbReference type="GO" id="GO:0004439">
    <property type="term" value="F:phosphatidylinositol-4,5-bisphosphate 5-phosphatase activity"/>
    <property type="evidence" value="ECO:0007669"/>
    <property type="project" value="TreeGrafter"/>
</dbReference>
<dbReference type="KEGG" id="dcr:108197128"/>
<evidence type="ECO:0000259" key="3">
    <source>
        <dbReference type="SMART" id="SM00128"/>
    </source>
</evidence>
<comment type="similarity">
    <text evidence="1">Belongs to the inositol polyphosphate 5-phosphatase family.</text>
</comment>
<dbReference type="Gramene" id="KZN10005">
    <property type="protein sequence ID" value="KZN10005"/>
    <property type="gene ID" value="DCAR_002661"/>
</dbReference>
<dbReference type="PANTHER" id="PTHR45666:SF18">
    <property type="entry name" value="TYPE IV INOSITOL POLYPHOSPHATE 5-PHOSPHATASE 9"/>
    <property type="match status" value="1"/>
</dbReference>